<proteinExistence type="predicted"/>
<dbReference type="InterPro" id="IPR036271">
    <property type="entry name" value="Tet_transcr_reg_TetR-rel_C_sf"/>
</dbReference>
<accession>A0ABW6GUM4</accession>
<name>A0ABW6GUM4_9ACTN</name>
<dbReference type="Gene3D" id="1.10.10.60">
    <property type="entry name" value="Homeodomain-like"/>
    <property type="match status" value="1"/>
</dbReference>
<dbReference type="InterPro" id="IPR009057">
    <property type="entry name" value="Homeodomain-like_sf"/>
</dbReference>
<gene>
    <name evidence="4" type="ORF">ACFW6T_31270</name>
</gene>
<dbReference type="Proteomes" id="UP001599542">
    <property type="component" value="Unassembled WGS sequence"/>
</dbReference>
<dbReference type="PANTHER" id="PTHR30055">
    <property type="entry name" value="HTH-TYPE TRANSCRIPTIONAL REGULATOR RUTR"/>
    <property type="match status" value="1"/>
</dbReference>
<comment type="caution">
    <text evidence="4">The sequence shown here is derived from an EMBL/GenBank/DDBJ whole genome shotgun (WGS) entry which is preliminary data.</text>
</comment>
<protein>
    <submittedName>
        <fullName evidence="4">TetR/AcrR family transcriptional regulator</fullName>
    </submittedName>
</protein>
<dbReference type="SUPFAM" id="SSF46689">
    <property type="entry name" value="Homeodomain-like"/>
    <property type="match status" value="1"/>
</dbReference>
<keyword evidence="1 2" id="KW-0238">DNA-binding</keyword>
<dbReference type="InterPro" id="IPR050109">
    <property type="entry name" value="HTH-type_TetR-like_transc_reg"/>
</dbReference>
<dbReference type="SUPFAM" id="SSF48498">
    <property type="entry name" value="Tetracyclin repressor-like, C-terminal domain"/>
    <property type="match status" value="1"/>
</dbReference>
<dbReference type="Gene3D" id="1.10.357.10">
    <property type="entry name" value="Tetracycline Repressor, domain 2"/>
    <property type="match status" value="1"/>
</dbReference>
<dbReference type="InterPro" id="IPR041490">
    <property type="entry name" value="KstR2_TetR_C"/>
</dbReference>
<dbReference type="InterPro" id="IPR001647">
    <property type="entry name" value="HTH_TetR"/>
</dbReference>
<feature type="DNA-binding region" description="H-T-H motif" evidence="2">
    <location>
        <begin position="45"/>
        <end position="64"/>
    </location>
</feature>
<organism evidence="4 5">
    <name type="scientific">Kitasatospora phosalacinea</name>
    <dbReference type="NCBI Taxonomy" id="2065"/>
    <lineage>
        <taxon>Bacteria</taxon>
        <taxon>Bacillati</taxon>
        <taxon>Actinomycetota</taxon>
        <taxon>Actinomycetes</taxon>
        <taxon>Kitasatosporales</taxon>
        <taxon>Streptomycetaceae</taxon>
        <taxon>Kitasatospora</taxon>
    </lineage>
</organism>
<keyword evidence="5" id="KW-1185">Reference proteome</keyword>
<sequence length="218" mass="22754">MDTPAGPTGRYRGLSAAERRAERRAKLLDAALDTMGAGAGFRGTTITALCRAAKLSTRQFYEEFATLEDVLAALYRRIHDRSGGAVAGALAATADAPLPERIRATLRAHAAATAGDPRLAQIAYVQVVGVSPALEALRAERRAQWIALLRAQAAEAVARGELAYGDYTLVLHAFVGAVNGLLHDWAAGQVPADFEAVVDTLVRQLLAGLGGTVAPAGG</sequence>
<evidence type="ECO:0000313" key="4">
    <source>
        <dbReference type="EMBL" id="MFE1356468.1"/>
    </source>
</evidence>
<evidence type="ECO:0000313" key="5">
    <source>
        <dbReference type="Proteomes" id="UP001599542"/>
    </source>
</evidence>
<dbReference type="Pfam" id="PF17932">
    <property type="entry name" value="TetR_C_24"/>
    <property type="match status" value="1"/>
</dbReference>
<reference evidence="4 5" key="1">
    <citation type="submission" date="2024-09" db="EMBL/GenBank/DDBJ databases">
        <title>The Natural Products Discovery Center: Release of the First 8490 Sequenced Strains for Exploring Actinobacteria Biosynthetic Diversity.</title>
        <authorList>
            <person name="Kalkreuter E."/>
            <person name="Kautsar S.A."/>
            <person name="Yang D."/>
            <person name="Bader C.D."/>
            <person name="Teijaro C.N."/>
            <person name="Fluegel L."/>
            <person name="Davis C.M."/>
            <person name="Simpson J.R."/>
            <person name="Lauterbach L."/>
            <person name="Steele A.D."/>
            <person name="Gui C."/>
            <person name="Meng S."/>
            <person name="Li G."/>
            <person name="Viehrig K."/>
            <person name="Ye F."/>
            <person name="Su P."/>
            <person name="Kiefer A.F."/>
            <person name="Nichols A."/>
            <person name="Cepeda A.J."/>
            <person name="Yan W."/>
            <person name="Fan B."/>
            <person name="Jiang Y."/>
            <person name="Adhikari A."/>
            <person name="Zheng C.-J."/>
            <person name="Schuster L."/>
            <person name="Cowan T.M."/>
            <person name="Smanski M.J."/>
            <person name="Chevrette M.G."/>
            <person name="De Carvalho L.P.S."/>
            <person name="Shen B."/>
        </authorList>
    </citation>
    <scope>NUCLEOTIDE SEQUENCE [LARGE SCALE GENOMIC DNA]</scope>
    <source>
        <strain evidence="4 5">NPDC058753</strain>
    </source>
</reference>
<feature type="domain" description="HTH tetR-type" evidence="3">
    <location>
        <begin position="21"/>
        <end position="82"/>
    </location>
</feature>
<dbReference type="PANTHER" id="PTHR30055:SF226">
    <property type="entry name" value="HTH-TYPE TRANSCRIPTIONAL REGULATOR PKSA"/>
    <property type="match status" value="1"/>
</dbReference>
<dbReference type="PROSITE" id="PS50977">
    <property type="entry name" value="HTH_TETR_2"/>
    <property type="match status" value="1"/>
</dbReference>
<evidence type="ECO:0000259" key="3">
    <source>
        <dbReference type="PROSITE" id="PS50977"/>
    </source>
</evidence>
<evidence type="ECO:0000256" key="2">
    <source>
        <dbReference type="PROSITE-ProRule" id="PRU00335"/>
    </source>
</evidence>
<evidence type="ECO:0000256" key="1">
    <source>
        <dbReference type="ARBA" id="ARBA00023125"/>
    </source>
</evidence>
<dbReference type="EMBL" id="JBHYPX010000090">
    <property type="protein sequence ID" value="MFE1356468.1"/>
    <property type="molecule type" value="Genomic_DNA"/>
</dbReference>
<dbReference type="RefSeq" id="WP_380318776.1">
    <property type="nucleotide sequence ID" value="NZ_JBHYPW010000007.1"/>
</dbReference>